<dbReference type="Gene3D" id="3.40.50.1820">
    <property type="entry name" value="alpha/beta hydrolase"/>
    <property type="match status" value="1"/>
</dbReference>
<reference evidence="3" key="2">
    <citation type="journal article" date="2021" name="PeerJ">
        <title>Extensive microbial diversity within the chicken gut microbiome revealed by metagenomics and culture.</title>
        <authorList>
            <person name="Gilroy R."/>
            <person name="Ravi A."/>
            <person name="Getino M."/>
            <person name="Pursley I."/>
            <person name="Horton D.L."/>
            <person name="Alikhan N.F."/>
            <person name="Baker D."/>
            <person name="Gharbi K."/>
            <person name="Hall N."/>
            <person name="Watson M."/>
            <person name="Adriaenssens E.M."/>
            <person name="Foster-Nyarko E."/>
            <person name="Jarju S."/>
            <person name="Secka A."/>
            <person name="Antonio M."/>
            <person name="Oren A."/>
            <person name="Chaudhuri R.R."/>
            <person name="La Ragione R."/>
            <person name="Hildebrand F."/>
            <person name="Pallen M.J."/>
        </authorList>
    </citation>
    <scope>NUCLEOTIDE SEQUENCE</scope>
    <source>
        <strain evidence="3">ChiW3-316</strain>
    </source>
</reference>
<dbReference type="InterPro" id="IPR022742">
    <property type="entry name" value="Hydrolase_4"/>
</dbReference>
<evidence type="ECO:0000259" key="2">
    <source>
        <dbReference type="Pfam" id="PF12146"/>
    </source>
</evidence>
<evidence type="ECO:0000313" key="4">
    <source>
        <dbReference type="Proteomes" id="UP000824107"/>
    </source>
</evidence>
<dbReference type="PANTHER" id="PTHR12277:SF81">
    <property type="entry name" value="PROTEIN ABHD13"/>
    <property type="match status" value="1"/>
</dbReference>
<keyword evidence="1" id="KW-0472">Membrane</keyword>
<evidence type="ECO:0000256" key="1">
    <source>
        <dbReference type="SAM" id="Phobius"/>
    </source>
</evidence>
<feature type="domain" description="Serine aminopeptidase S33" evidence="2">
    <location>
        <begin position="79"/>
        <end position="184"/>
    </location>
</feature>
<dbReference type="EMBL" id="DVNC01000039">
    <property type="protein sequence ID" value="HIU53656.1"/>
    <property type="molecule type" value="Genomic_DNA"/>
</dbReference>
<reference evidence="3" key="1">
    <citation type="submission" date="2020-10" db="EMBL/GenBank/DDBJ databases">
        <authorList>
            <person name="Gilroy R."/>
        </authorList>
    </citation>
    <scope>NUCLEOTIDE SEQUENCE</scope>
    <source>
        <strain evidence="3">ChiW3-316</strain>
    </source>
</reference>
<comment type="caution">
    <text evidence="3">The sequence shown here is derived from an EMBL/GenBank/DDBJ whole genome shotgun (WGS) entry which is preliminary data.</text>
</comment>
<dbReference type="InterPro" id="IPR029058">
    <property type="entry name" value="AB_hydrolase_fold"/>
</dbReference>
<dbReference type="AlphaFoldDB" id="A0A9D1M4S3"/>
<dbReference type="PANTHER" id="PTHR12277">
    <property type="entry name" value="ALPHA/BETA HYDROLASE DOMAIN-CONTAINING PROTEIN"/>
    <property type="match status" value="1"/>
</dbReference>
<proteinExistence type="predicted"/>
<accession>A0A9D1M4S3</accession>
<keyword evidence="3" id="KW-0378">Hydrolase</keyword>
<organism evidence="3 4">
    <name type="scientific">Candidatus Scatocola faecipullorum</name>
    <dbReference type="NCBI Taxonomy" id="2840917"/>
    <lineage>
        <taxon>Bacteria</taxon>
        <taxon>Pseudomonadati</taxon>
        <taxon>Pseudomonadota</taxon>
        <taxon>Alphaproteobacteria</taxon>
        <taxon>Rhodospirillales</taxon>
        <taxon>Rhodospirillaceae</taxon>
        <taxon>Rhodospirillaceae incertae sedis</taxon>
        <taxon>Candidatus Scatocola</taxon>
    </lineage>
</organism>
<protein>
    <submittedName>
        <fullName evidence="3">Alpha/beta hydrolase</fullName>
    </submittedName>
</protein>
<dbReference type="GO" id="GO:0016787">
    <property type="term" value="F:hydrolase activity"/>
    <property type="evidence" value="ECO:0007669"/>
    <property type="project" value="UniProtKB-KW"/>
</dbReference>
<gene>
    <name evidence="3" type="ORF">IAD20_06205</name>
</gene>
<dbReference type="Pfam" id="PF12146">
    <property type="entry name" value="Hydrolase_4"/>
    <property type="match status" value="1"/>
</dbReference>
<dbReference type="SUPFAM" id="SSF53474">
    <property type="entry name" value="alpha/beta-Hydrolases"/>
    <property type="match status" value="1"/>
</dbReference>
<keyword evidence="1" id="KW-1133">Transmembrane helix</keyword>
<keyword evidence="1" id="KW-0812">Transmembrane</keyword>
<name>A0A9D1M4S3_9PROT</name>
<dbReference type="Proteomes" id="UP000824107">
    <property type="component" value="Unassembled WGS sequence"/>
</dbReference>
<evidence type="ECO:0000313" key="3">
    <source>
        <dbReference type="EMBL" id="HIU53656.1"/>
    </source>
</evidence>
<sequence>MNLSQKIATWVACVLAAIYGIFCILVFVYPKPFFYNPTTVRSDINHAHKYGYKAREVTYNSKDGTPLLAWYTEPHNGQKKIVVFMHGNSYNIEEFYYKLKTFANAGYGTFLPEYRGYGDVAGEITQENLEADAIAAVEYLHSQGYKNKDIYVYGMSLGSHMATNSVYQLQKKEAFAGLILEVPFDNLMNVVRLVVPVPLPLEVIMRDKYDNLAMIENIKSPILIMGGSIDTTVPVELAQNLYNYAPEPKKIIIYENGKHSNLFNFRNDLDILDWMKANENGWLKSE</sequence>
<feature type="transmembrane region" description="Helical" evidence="1">
    <location>
        <begin position="7"/>
        <end position="29"/>
    </location>
</feature>